<comment type="subcellular location">
    <subcellularLocation>
        <location evidence="6">Cell membrane</location>
        <topology evidence="6">Multi-pass membrane protein</topology>
    </subcellularLocation>
    <subcellularLocation>
        <location evidence="1">Membrane</location>
        <topology evidence="1">Multi-pass membrane protein</topology>
    </subcellularLocation>
</comment>
<keyword evidence="6" id="KW-1003">Cell membrane</keyword>
<dbReference type="Proteomes" id="UP001301326">
    <property type="component" value="Chromosome"/>
</dbReference>
<keyword evidence="4 6" id="KW-1133">Transmembrane helix</keyword>
<feature type="transmembrane region" description="Helical" evidence="6">
    <location>
        <begin position="258"/>
        <end position="276"/>
    </location>
</feature>
<organism evidence="7">
    <name type="scientific">Candidatus Thiothrix putei</name>
    <dbReference type="NCBI Taxonomy" id="3080811"/>
    <lineage>
        <taxon>Bacteria</taxon>
        <taxon>Pseudomonadati</taxon>
        <taxon>Pseudomonadota</taxon>
        <taxon>Gammaproteobacteria</taxon>
        <taxon>Thiotrichales</taxon>
        <taxon>Thiotrichaceae</taxon>
        <taxon>Thiothrix</taxon>
    </lineage>
</organism>
<evidence type="ECO:0000256" key="3">
    <source>
        <dbReference type="ARBA" id="ARBA00022692"/>
    </source>
</evidence>
<gene>
    <name evidence="7" type="ORF">QJT81_00325</name>
</gene>
<evidence type="ECO:0000256" key="2">
    <source>
        <dbReference type="ARBA" id="ARBA00009142"/>
    </source>
</evidence>
<evidence type="ECO:0000256" key="6">
    <source>
        <dbReference type="RuleBase" id="RU363041"/>
    </source>
</evidence>
<feature type="transmembrane region" description="Helical" evidence="6">
    <location>
        <begin position="103"/>
        <end position="120"/>
    </location>
</feature>
<feature type="transmembrane region" description="Helical" evidence="6">
    <location>
        <begin position="65"/>
        <end position="83"/>
    </location>
</feature>
<protein>
    <recommendedName>
        <fullName evidence="6">Probable membrane transporter protein</fullName>
    </recommendedName>
</protein>
<dbReference type="EMBL" id="CP124756">
    <property type="protein sequence ID" value="WGZ94469.1"/>
    <property type="molecule type" value="Genomic_DNA"/>
</dbReference>
<dbReference type="AlphaFoldDB" id="A0AA95KIM3"/>
<comment type="similarity">
    <text evidence="2 6">Belongs to the 4-toluene sulfonate uptake permease (TSUP) (TC 2.A.102) family.</text>
</comment>
<reference evidence="7" key="1">
    <citation type="journal article" date="2023" name="Int. J. Mol. Sci.">
        <title>Metagenomics Revealed a New Genus 'Candidatus Thiocaldithrix dubininis' gen. nov., sp. nov. and a New Species 'Candidatus Thiothrix putei' sp. nov. in the Family Thiotrichaceae, Some Members of Which Have Traits of Both Na+- and H+-Motive Energetics.</title>
        <authorList>
            <person name="Ravin N.V."/>
            <person name="Muntyan M.S."/>
            <person name="Smolyakov D.D."/>
            <person name="Rudenko T.S."/>
            <person name="Beletsky A.V."/>
            <person name="Mardanov A.V."/>
            <person name="Grabovich M.Y."/>
        </authorList>
    </citation>
    <scope>NUCLEOTIDE SEQUENCE</scope>
    <source>
        <strain evidence="7">GKL-02</strain>
    </source>
</reference>
<evidence type="ECO:0000256" key="4">
    <source>
        <dbReference type="ARBA" id="ARBA00022989"/>
    </source>
</evidence>
<evidence type="ECO:0000313" key="7">
    <source>
        <dbReference type="EMBL" id="WGZ94469.1"/>
    </source>
</evidence>
<feature type="transmembrane region" description="Helical" evidence="6">
    <location>
        <begin position="155"/>
        <end position="175"/>
    </location>
</feature>
<name>A0AA95KIM3_9GAMM</name>
<keyword evidence="3 6" id="KW-0812">Transmembrane</keyword>
<proteinExistence type="inferred from homology"/>
<dbReference type="PANTHER" id="PTHR43483">
    <property type="entry name" value="MEMBRANE TRANSPORTER PROTEIN HI_0806-RELATED"/>
    <property type="match status" value="1"/>
</dbReference>
<sequence>MHKVALSLKIYKGGDYTVEWQLLVSFQALGLVVGFAAGLLGIGGGGIMVPVLTALFVAQGFPAEHVVHVALATSMAAIVPTALSSMRAHHAKQAVQWAVVQRITPGILLGTFAATFLAAALSTRGLAIFFAVFMGYVALQMWLNIKPKPHRELPGVAGLSLAGLVIGGVSALVAIGGGSLSVPYMMWCNVDVRKAIATSAGIGFPIAVAGTLGYLINGWSQTGLPEHTIGFVYWPAVVLIALTSFFTTRLGANLAHTLPIGVLKKVFAVLLVLLSAKMLHSVL</sequence>
<dbReference type="InterPro" id="IPR002781">
    <property type="entry name" value="TM_pro_TauE-like"/>
</dbReference>
<keyword evidence="5 6" id="KW-0472">Membrane</keyword>
<dbReference type="GO" id="GO:0005886">
    <property type="term" value="C:plasma membrane"/>
    <property type="evidence" value="ECO:0007669"/>
    <property type="project" value="UniProtKB-SubCell"/>
</dbReference>
<reference evidence="7" key="2">
    <citation type="submission" date="2023-04" db="EMBL/GenBank/DDBJ databases">
        <authorList>
            <person name="Beletskiy A.V."/>
            <person name="Mardanov A.V."/>
            <person name="Ravin N.V."/>
        </authorList>
    </citation>
    <scope>NUCLEOTIDE SEQUENCE</scope>
    <source>
        <strain evidence="7">GKL-02</strain>
    </source>
</reference>
<evidence type="ECO:0000256" key="1">
    <source>
        <dbReference type="ARBA" id="ARBA00004141"/>
    </source>
</evidence>
<feature type="transmembrane region" description="Helical" evidence="6">
    <location>
        <begin position="126"/>
        <end position="143"/>
    </location>
</feature>
<feature type="transmembrane region" description="Helical" evidence="6">
    <location>
        <begin position="20"/>
        <end position="53"/>
    </location>
</feature>
<evidence type="ECO:0000256" key="5">
    <source>
        <dbReference type="ARBA" id="ARBA00023136"/>
    </source>
</evidence>
<dbReference type="KEGG" id="tput:QJT81_00325"/>
<dbReference type="Pfam" id="PF01925">
    <property type="entry name" value="TauE"/>
    <property type="match status" value="1"/>
</dbReference>
<feature type="transmembrane region" description="Helical" evidence="6">
    <location>
        <begin position="195"/>
        <end position="216"/>
    </location>
</feature>
<accession>A0AA95KIM3</accession>
<dbReference type="PANTHER" id="PTHR43483:SF3">
    <property type="entry name" value="MEMBRANE TRANSPORTER PROTEIN HI_0806-RELATED"/>
    <property type="match status" value="1"/>
</dbReference>
<feature type="transmembrane region" description="Helical" evidence="6">
    <location>
        <begin position="228"/>
        <end position="246"/>
    </location>
</feature>